<protein>
    <recommendedName>
        <fullName evidence="3">FERM domain-containing protein</fullName>
    </recommendedName>
</protein>
<dbReference type="SMART" id="SM00295">
    <property type="entry name" value="B41"/>
    <property type="match status" value="1"/>
</dbReference>
<sequence>MEPPLSLVILAHCLVGNQPSGPLREEGGGDIELKHGRSGAPGVRVNPNPSQEETTCSALRSSTILCHHRAVSRSSAHTAERRAGEEEHRSAVAAEEESHNNEVVLQRDREVKRVPRVQVPRRSRRQYGVNVCFKQHMACILLTDMDPPTTGPTVQHNGLQPDQDPATEPNHKQDEDATCLTVHLHYLGKAGGGNGTTDSESVLTFPSGDYVVEELCIAAAKACGIAPVFFNLFGLMRESDRIWFPPNHIFKVNQSASEDLHFRIRYYFPGWYNNSSSFYAHRYGVSKGMESPVMDDCVMAYLFSQWRSDFLNGWVQILVSHESQEECLGMAVLDMMRLAKENGQSPVDIYNDTSYKSFLPRCMRSRLQEYNILTRKEDPLSLQEVHPAVQ</sequence>
<dbReference type="GO" id="GO:0030154">
    <property type="term" value="P:cell differentiation"/>
    <property type="evidence" value="ECO:0007669"/>
    <property type="project" value="TreeGrafter"/>
</dbReference>
<dbReference type="GO" id="GO:0005829">
    <property type="term" value="C:cytosol"/>
    <property type="evidence" value="ECO:0007669"/>
    <property type="project" value="TreeGrafter"/>
</dbReference>
<dbReference type="GO" id="GO:0004715">
    <property type="term" value="F:non-membrane spanning protein tyrosine kinase activity"/>
    <property type="evidence" value="ECO:0007669"/>
    <property type="project" value="TreeGrafter"/>
</dbReference>
<dbReference type="GO" id="GO:0019221">
    <property type="term" value="P:cytokine-mediated signaling pathway"/>
    <property type="evidence" value="ECO:0007669"/>
    <property type="project" value="TreeGrafter"/>
</dbReference>
<name>A0A9N7W3R2_PLEPL</name>
<dbReference type="GO" id="GO:0007259">
    <property type="term" value="P:cell surface receptor signaling pathway via JAK-STAT"/>
    <property type="evidence" value="ECO:0007669"/>
    <property type="project" value="TreeGrafter"/>
</dbReference>
<dbReference type="Proteomes" id="UP001153269">
    <property type="component" value="Unassembled WGS sequence"/>
</dbReference>
<evidence type="ECO:0000313" key="4">
    <source>
        <dbReference type="EMBL" id="CAB1459881.1"/>
    </source>
</evidence>
<dbReference type="Pfam" id="PF18379">
    <property type="entry name" value="FERM_F1"/>
    <property type="match status" value="1"/>
</dbReference>
<keyword evidence="1" id="KW-0597">Phosphoprotein</keyword>
<dbReference type="GO" id="GO:0035556">
    <property type="term" value="P:intracellular signal transduction"/>
    <property type="evidence" value="ECO:0007669"/>
    <property type="project" value="TreeGrafter"/>
</dbReference>
<dbReference type="InterPro" id="IPR041046">
    <property type="entry name" value="FERM_F2"/>
</dbReference>
<evidence type="ECO:0000259" key="3">
    <source>
        <dbReference type="PROSITE" id="PS50057"/>
    </source>
</evidence>
<dbReference type="Pfam" id="PF18377">
    <property type="entry name" value="FERM_F2"/>
    <property type="match status" value="1"/>
</dbReference>
<keyword evidence="5" id="KW-1185">Reference proteome</keyword>
<dbReference type="PANTHER" id="PTHR45807:SF2">
    <property type="entry name" value="TYROSINE-PROTEIN KINASE"/>
    <property type="match status" value="1"/>
</dbReference>
<dbReference type="InterPro" id="IPR019749">
    <property type="entry name" value="Band_41_domain"/>
</dbReference>
<dbReference type="AlphaFoldDB" id="A0A9N7W3R2"/>
<feature type="region of interest" description="Disordered" evidence="2">
    <location>
        <begin position="150"/>
        <end position="174"/>
    </location>
</feature>
<organism evidence="4 5">
    <name type="scientific">Pleuronectes platessa</name>
    <name type="common">European plaice</name>
    <dbReference type="NCBI Taxonomy" id="8262"/>
    <lineage>
        <taxon>Eukaryota</taxon>
        <taxon>Metazoa</taxon>
        <taxon>Chordata</taxon>
        <taxon>Craniata</taxon>
        <taxon>Vertebrata</taxon>
        <taxon>Euteleostomi</taxon>
        <taxon>Actinopterygii</taxon>
        <taxon>Neopterygii</taxon>
        <taxon>Teleostei</taxon>
        <taxon>Neoteleostei</taxon>
        <taxon>Acanthomorphata</taxon>
        <taxon>Carangaria</taxon>
        <taxon>Pleuronectiformes</taxon>
        <taxon>Pleuronectoidei</taxon>
        <taxon>Pleuronectidae</taxon>
        <taxon>Pleuronectes</taxon>
    </lineage>
</organism>
<dbReference type="GO" id="GO:0060397">
    <property type="term" value="P:growth hormone receptor signaling pathway via JAK-STAT"/>
    <property type="evidence" value="ECO:0007669"/>
    <property type="project" value="TreeGrafter"/>
</dbReference>
<comment type="caution">
    <text evidence="4">The sequence shown here is derived from an EMBL/GenBank/DDBJ whole genome shotgun (WGS) entry which is preliminary data.</text>
</comment>
<evidence type="ECO:0000256" key="1">
    <source>
        <dbReference type="ARBA" id="ARBA00022553"/>
    </source>
</evidence>
<dbReference type="GO" id="GO:0005131">
    <property type="term" value="F:growth hormone receptor binding"/>
    <property type="evidence" value="ECO:0007669"/>
    <property type="project" value="TreeGrafter"/>
</dbReference>
<accession>A0A9N7W3R2</accession>
<dbReference type="PANTHER" id="PTHR45807">
    <property type="entry name" value="TYROSINE-PROTEIN KINASE HOPSCOTCH"/>
    <property type="match status" value="1"/>
</dbReference>
<dbReference type="PROSITE" id="PS50057">
    <property type="entry name" value="FERM_3"/>
    <property type="match status" value="1"/>
</dbReference>
<dbReference type="InterPro" id="IPR000299">
    <property type="entry name" value="FERM_domain"/>
</dbReference>
<reference evidence="4" key="1">
    <citation type="submission" date="2020-03" db="EMBL/GenBank/DDBJ databases">
        <authorList>
            <person name="Weist P."/>
        </authorList>
    </citation>
    <scope>NUCLEOTIDE SEQUENCE</scope>
</reference>
<feature type="compositionally biased region" description="Basic and acidic residues" evidence="2">
    <location>
        <begin position="78"/>
        <end position="102"/>
    </location>
</feature>
<feature type="compositionally biased region" description="Polar residues" evidence="2">
    <location>
        <begin position="151"/>
        <end position="160"/>
    </location>
</feature>
<evidence type="ECO:0000313" key="5">
    <source>
        <dbReference type="Proteomes" id="UP001153269"/>
    </source>
</evidence>
<dbReference type="CDD" id="cd14473">
    <property type="entry name" value="FERM_B-lobe"/>
    <property type="match status" value="1"/>
</dbReference>
<feature type="domain" description="FERM" evidence="3">
    <location>
        <begin position="180"/>
        <end position="390"/>
    </location>
</feature>
<gene>
    <name evidence="4" type="ORF">PLEPLA_LOCUS47718</name>
</gene>
<feature type="region of interest" description="Disordered" evidence="2">
    <location>
        <begin position="69"/>
        <end position="102"/>
    </location>
</feature>
<dbReference type="InterPro" id="IPR051286">
    <property type="entry name" value="JAK"/>
</dbReference>
<dbReference type="EMBL" id="CADEAL010004450">
    <property type="protein sequence ID" value="CAB1459881.1"/>
    <property type="molecule type" value="Genomic_DNA"/>
</dbReference>
<evidence type="ECO:0000256" key="2">
    <source>
        <dbReference type="SAM" id="MobiDB-lite"/>
    </source>
</evidence>
<dbReference type="InterPro" id="IPR041155">
    <property type="entry name" value="FERM_F1"/>
</dbReference>
<dbReference type="InterPro" id="IPR019748">
    <property type="entry name" value="FERM_central"/>
</dbReference>
<proteinExistence type="predicted"/>